<dbReference type="NCBIfam" id="TIGR00447">
    <property type="entry name" value="pth"/>
    <property type="match status" value="1"/>
</dbReference>
<dbReference type="Pfam" id="PF01195">
    <property type="entry name" value="Pept_tRNA_hydro"/>
    <property type="match status" value="1"/>
</dbReference>
<comment type="subcellular location">
    <subcellularLocation>
        <location evidence="7">Cytoplasm</location>
    </subcellularLocation>
</comment>
<dbReference type="Proteomes" id="UP000463983">
    <property type="component" value="Chromosome"/>
</dbReference>
<comment type="catalytic activity">
    <reaction evidence="7 8">
        <text>an N-acyl-L-alpha-aminoacyl-tRNA + H2O = an N-acyl-L-amino acid + a tRNA + H(+)</text>
        <dbReference type="Rhea" id="RHEA:54448"/>
        <dbReference type="Rhea" id="RHEA-COMP:10123"/>
        <dbReference type="Rhea" id="RHEA-COMP:13883"/>
        <dbReference type="ChEBI" id="CHEBI:15377"/>
        <dbReference type="ChEBI" id="CHEBI:15378"/>
        <dbReference type="ChEBI" id="CHEBI:59874"/>
        <dbReference type="ChEBI" id="CHEBI:78442"/>
        <dbReference type="ChEBI" id="CHEBI:138191"/>
        <dbReference type="EC" id="3.1.1.29"/>
    </reaction>
</comment>
<organism evidence="10 11">
    <name type="scientific">Candidatus Chazhemtobacterium aquaticus</name>
    <dbReference type="NCBI Taxonomy" id="2715735"/>
    <lineage>
        <taxon>Bacteria</taxon>
        <taxon>Candidatus Chazhemtobacteraceae</taxon>
        <taxon>Candidatus Chazhemtobacterium</taxon>
    </lineage>
</organism>
<evidence type="ECO:0000256" key="6">
    <source>
        <dbReference type="ARBA" id="ARBA00050038"/>
    </source>
</evidence>
<evidence type="ECO:0000313" key="11">
    <source>
        <dbReference type="Proteomes" id="UP000463983"/>
    </source>
</evidence>
<evidence type="ECO:0000256" key="7">
    <source>
        <dbReference type="HAMAP-Rule" id="MF_00083"/>
    </source>
</evidence>
<dbReference type="PROSITE" id="PS01195">
    <property type="entry name" value="PEPT_TRNA_HYDROL_1"/>
    <property type="match status" value="1"/>
</dbReference>
<feature type="site" description="Stabilizes the basic form of H active site to accept a proton" evidence="7">
    <location>
        <position position="85"/>
    </location>
</feature>
<dbReference type="EMBL" id="CP047901">
    <property type="protein sequence ID" value="QHO63035.1"/>
    <property type="molecule type" value="Genomic_DNA"/>
</dbReference>
<reference evidence="11" key="1">
    <citation type="journal article" date="2020" name="Microorganisms">
        <title>Complete Genome of a Member of a New Bacterial Lineage in the Microgenomates Group Reveals an Unusual Nucleotide Composition Disparity Between Two Strands of DNA and Limited Metabolic Potential.</title>
        <authorList>
            <person name="Kadnikov V.V."/>
            <person name="Mardanov A.V."/>
            <person name="Beletsky A.V."/>
            <person name="Karnachuk O.V."/>
            <person name="Ravin N.V."/>
        </authorList>
    </citation>
    <scope>NUCLEOTIDE SEQUENCE [LARGE SCALE GENOMIC DNA]</scope>
</reference>
<dbReference type="SUPFAM" id="SSF53178">
    <property type="entry name" value="Peptidyl-tRNA hydrolase-like"/>
    <property type="match status" value="1"/>
</dbReference>
<evidence type="ECO:0000256" key="8">
    <source>
        <dbReference type="RuleBase" id="RU000673"/>
    </source>
</evidence>
<evidence type="ECO:0000256" key="4">
    <source>
        <dbReference type="ARBA" id="ARBA00022884"/>
    </source>
</evidence>
<dbReference type="PANTHER" id="PTHR17224:SF1">
    <property type="entry name" value="PEPTIDYL-TRNA HYDROLASE"/>
    <property type="match status" value="1"/>
</dbReference>
<dbReference type="GO" id="GO:0072344">
    <property type="term" value="P:rescue of stalled ribosome"/>
    <property type="evidence" value="ECO:0007669"/>
    <property type="project" value="UniProtKB-UniRule"/>
</dbReference>
<dbReference type="EC" id="3.1.1.29" evidence="1 7"/>
<feature type="active site" description="Proton acceptor" evidence="7">
    <location>
        <position position="19"/>
    </location>
</feature>
<evidence type="ECO:0000256" key="5">
    <source>
        <dbReference type="ARBA" id="ARBA00038063"/>
    </source>
</evidence>
<evidence type="ECO:0000313" key="10">
    <source>
        <dbReference type="EMBL" id="QHO63035.1"/>
    </source>
</evidence>
<evidence type="ECO:0000256" key="1">
    <source>
        <dbReference type="ARBA" id="ARBA00013260"/>
    </source>
</evidence>
<feature type="binding site" evidence="7">
    <location>
        <position position="58"/>
    </location>
    <ligand>
        <name>tRNA</name>
        <dbReference type="ChEBI" id="CHEBI:17843"/>
    </ligand>
</feature>
<name>A0A857N4A2_9BACT</name>
<gene>
    <name evidence="7" type="primary">pth</name>
    <name evidence="10" type="ORF">MICH65_0054</name>
</gene>
<dbReference type="InterPro" id="IPR036416">
    <property type="entry name" value="Pept_tRNA_hydro_sf"/>
</dbReference>
<dbReference type="CDD" id="cd00462">
    <property type="entry name" value="PTH"/>
    <property type="match status" value="1"/>
</dbReference>
<keyword evidence="2 7" id="KW-0820">tRNA-binding</keyword>
<comment type="function">
    <text evidence="7">Hydrolyzes ribosome-free peptidyl-tRNAs (with 1 or more amino acids incorporated), which drop off the ribosome during protein synthesis, or as a result of ribosome stalling.</text>
</comment>
<comment type="similarity">
    <text evidence="5 7 9">Belongs to the PTH family.</text>
</comment>
<keyword evidence="4 7" id="KW-0694">RNA-binding</keyword>
<dbReference type="InterPro" id="IPR001328">
    <property type="entry name" value="Pept_tRNA_hydro"/>
</dbReference>
<dbReference type="HAMAP" id="MF_00083">
    <property type="entry name" value="Pept_tRNA_hydro_bact"/>
    <property type="match status" value="1"/>
</dbReference>
<keyword evidence="11" id="KW-1185">Reference proteome</keyword>
<feature type="binding site" evidence="7">
    <location>
        <position position="14"/>
    </location>
    <ligand>
        <name>tRNA</name>
        <dbReference type="ChEBI" id="CHEBI:17843"/>
    </ligand>
</feature>
<proteinExistence type="inferred from homology"/>
<dbReference type="GO" id="GO:0000049">
    <property type="term" value="F:tRNA binding"/>
    <property type="evidence" value="ECO:0007669"/>
    <property type="project" value="UniProtKB-UniRule"/>
</dbReference>
<comment type="function">
    <text evidence="7">Catalyzes the release of premature peptidyl moieties from peptidyl-tRNA molecules trapped in stalled 50S ribosomal subunits, and thus maintains levels of free tRNAs and 50S ribosomes.</text>
</comment>
<comment type="subunit">
    <text evidence="7">Monomer.</text>
</comment>
<accession>A0A857N4A2</accession>
<feature type="site" description="Discriminates between blocked and unblocked aminoacyl-tRNA" evidence="7">
    <location>
        <position position="9"/>
    </location>
</feature>
<keyword evidence="3 7" id="KW-0378">Hydrolase</keyword>
<keyword evidence="7" id="KW-0963">Cytoplasm</keyword>
<dbReference type="PANTHER" id="PTHR17224">
    <property type="entry name" value="PEPTIDYL-TRNA HYDROLASE"/>
    <property type="match status" value="1"/>
</dbReference>
<sequence>MRLVVGLGNPGEKYLMTRHNVGYMVVDKMVGGEFKREEKMKAMVCRENEVIWIKPETYMNRSGESVQRVASFYKVESEDIYVIHDDLDIRLGEYKIQKGRGPKDHNGLNNITLMLGSDEYWRVRVGVDNREDRRIIGEEYVLNRFMKNEIVIIEEVIGKVTNELVERLEITR</sequence>
<dbReference type="GO" id="GO:0004045">
    <property type="term" value="F:peptidyl-tRNA hydrolase activity"/>
    <property type="evidence" value="ECO:0007669"/>
    <property type="project" value="UniProtKB-UniRule"/>
</dbReference>
<feature type="binding site" evidence="7">
    <location>
        <position position="106"/>
    </location>
    <ligand>
        <name>tRNA</name>
        <dbReference type="ChEBI" id="CHEBI:17843"/>
    </ligand>
</feature>
<evidence type="ECO:0000256" key="3">
    <source>
        <dbReference type="ARBA" id="ARBA00022801"/>
    </source>
</evidence>
<protein>
    <recommendedName>
        <fullName evidence="6 7">Peptidyl-tRNA hydrolase</fullName>
        <shortName evidence="7">Pth</shortName>
        <ecNumber evidence="1 7">3.1.1.29</ecNumber>
    </recommendedName>
</protein>
<dbReference type="KEGG" id="caqa:MICH65_0054"/>
<dbReference type="GO" id="GO:0006515">
    <property type="term" value="P:protein quality control for misfolded or incompletely synthesized proteins"/>
    <property type="evidence" value="ECO:0007669"/>
    <property type="project" value="UniProtKB-UniRule"/>
</dbReference>
<feature type="binding site" evidence="7">
    <location>
        <position position="60"/>
    </location>
    <ligand>
        <name>tRNA</name>
        <dbReference type="ChEBI" id="CHEBI:17843"/>
    </ligand>
</feature>
<dbReference type="GO" id="GO:0005737">
    <property type="term" value="C:cytoplasm"/>
    <property type="evidence" value="ECO:0007669"/>
    <property type="project" value="UniProtKB-SubCell"/>
</dbReference>
<dbReference type="RefSeq" id="WP_256375682.1">
    <property type="nucleotide sequence ID" value="NZ_CP047901.1"/>
</dbReference>
<dbReference type="InterPro" id="IPR018171">
    <property type="entry name" value="Pept_tRNA_hydro_CS"/>
</dbReference>
<evidence type="ECO:0000256" key="2">
    <source>
        <dbReference type="ARBA" id="ARBA00022555"/>
    </source>
</evidence>
<dbReference type="AlphaFoldDB" id="A0A857N4A2"/>
<dbReference type="Gene3D" id="3.40.50.1470">
    <property type="entry name" value="Peptidyl-tRNA hydrolase"/>
    <property type="match status" value="1"/>
</dbReference>
<evidence type="ECO:0000256" key="9">
    <source>
        <dbReference type="RuleBase" id="RU004320"/>
    </source>
</evidence>